<protein>
    <submittedName>
        <fullName evidence="2">Uncharacterized protein</fullName>
    </submittedName>
</protein>
<feature type="region of interest" description="Disordered" evidence="1">
    <location>
        <begin position="1"/>
        <end position="30"/>
    </location>
</feature>
<comment type="caution">
    <text evidence="2">The sequence shown here is derived from an EMBL/GenBank/DDBJ whole genome shotgun (WGS) entry which is preliminary data.</text>
</comment>
<evidence type="ECO:0000313" key="3">
    <source>
        <dbReference type="Proteomes" id="UP001196413"/>
    </source>
</evidence>
<organism evidence="2 3">
    <name type="scientific">Parelaphostrongylus tenuis</name>
    <name type="common">Meningeal worm</name>
    <dbReference type="NCBI Taxonomy" id="148309"/>
    <lineage>
        <taxon>Eukaryota</taxon>
        <taxon>Metazoa</taxon>
        <taxon>Ecdysozoa</taxon>
        <taxon>Nematoda</taxon>
        <taxon>Chromadorea</taxon>
        <taxon>Rhabditida</taxon>
        <taxon>Rhabditina</taxon>
        <taxon>Rhabditomorpha</taxon>
        <taxon>Strongyloidea</taxon>
        <taxon>Metastrongylidae</taxon>
        <taxon>Parelaphostrongylus</taxon>
    </lineage>
</organism>
<dbReference type="Proteomes" id="UP001196413">
    <property type="component" value="Unassembled WGS sequence"/>
</dbReference>
<keyword evidence="3" id="KW-1185">Reference proteome</keyword>
<dbReference type="EMBL" id="JAHQIW010003546">
    <property type="protein sequence ID" value="KAJ1359093.1"/>
    <property type="molecule type" value="Genomic_DNA"/>
</dbReference>
<evidence type="ECO:0000313" key="2">
    <source>
        <dbReference type="EMBL" id="KAJ1359093.1"/>
    </source>
</evidence>
<name>A0AAD5MLX6_PARTN</name>
<feature type="compositionally biased region" description="Polar residues" evidence="1">
    <location>
        <begin position="1"/>
        <end position="10"/>
    </location>
</feature>
<proteinExistence type="predicted"/>
<reference evidence="2" key="1">
    <citation type="submission" date="2021-06" db="EMBL/GenBank/DDBJ databases">
        <title>Parelaphostrongylus tenuis whole genome reference sequence.</title>
        <authorList>
            <person name="Garwood T.J."/>
            <person name="Larsen P.A."/>
            <person name="Fountain-Jones N.M."/>
            <person name="Garbe J.R."/>
            <person name="Macchietto M.G."/>
            <person name="Kania S.A."/>
            <person name="Gerhold R.W."/>
            <person name="Richards J.E."/>
            <person name="Wolf T.M."/>
        </authorList>
    </citation>
    <scope>NUCLEOTIDE SEQUENCE</scope>
    <source>
        <strain evidence="2">MNPRO001-30</strain>
        <tissue evidence="2">Meninges</tissue>
    </source>
</reference>
<accession>A0AAD5MLX6</accession>
<gene>
    <name evidence="2" type="ORF">KIN20_017722</name>
</gene>
<evidence type="ECO:0000256" key="1">
    <source>
        <dbReference type="SAM" id="MobiDB-lite"/>
    </source>
</evidence>
<dbReference type="AlphaFoldDB" id="A0AAD5MLX6"/>
<sequence length="72" mass="7833">MTSGSDSLSTDDMKSAQKAMCGKRAPSSVHTDIARHGHDMSQHESQGQIVEANTTIDQLEAILRKVHADLEK</sequence>